<dbReference type="AlphaFoldDB" id="A0AAD2FD85"/>
<dbReference type="Gene3D" id="3.90.1140.10">
    <property type="entry name" value="Cyclic phosphodiesterase"/>
    <property type="match status" value="1"/>
</dbReference>
<accession>A0AAD2FD85</accession>
<sequence length="433" mass="48640">MGMITATTTRTTRSTRITATTLLPLLAATCSSLALFSPPTRSCRVATPPHHCGFCAPSSPRRPLLSTITWIGARQQFTTMSLAMTDNDENDDLSAQENTLSLATNETTSSSALAAKEISPLPMQPKKLHSVTVCMVPPPENEHVWEQVSEMRRTLQDPGYYRWPPHANLLYPFLELGNYKKDPESRQTNLNVIVEKLQTAMRKCPPFWIQLKQFGTFGGKQRGVLWLDPESFPMNEDATGTIEESSKNGVAPLIQLQSLLEEAFPSCQAQSQKNSSGFVPHMTLSHFENLEAAKAAQELISPIPTQLEFVLDRIYLLERLGDDGQFLRVAEIGLGEESSSKVTAIFDPPSPFPGMPADEEDWVHEERMKLKSRRNGKGRKTRGKQQRRRRSWNPRVPDTPEMIAAKRAERKAKRERLEREQQQEEEQAATGEA</sequence>
<reference evidence="3" key="1">
    <citation type="submission" date="2023-08" db="EMBL/GenBank/DDBJ databases">
        <authorList>
            <person name="Audoor S."/>
            <person name="Bilcke G."/>
        </authorList>
    </citation>
    <scope>NUCLEOTIDE SEQUENCE</scope>
</reference>
<evidence type="ECO:0000313" key="3">
    <source>
        <dbReference type="EMBL" id="CAJ1929143.1"/>
    </source>
</evidence>
<dbReference type="PANTHER" id="PTHR37474">
    <property type="entry name" value="RNA LIGASE/CYCLIC NUCLEOTIDE PHOSPHODIESTERASE"/>
    <property type="match status" value="1"/>
</dbReference>
<gene>
    <name evidence="3" type="ORF">CYCCA115_LOCUS1614</name>
</gene>
<organism evidence="3 4">
    <name type="scientific">Cylindrotheca closterium</name>
    <dbReference type="NCBI Taxonomy" id="2856"/>
    <lineage>
        <taxon>Eukaryota</taxon>
        <taxon>Sar</taxon>
        <taxon>Stramenopiles</taxon>
        <taxon>Ochrophyta</taxon>
        <taxon>Bacillariophyta</taxon>
        <taxon>Bacillariophyceae</taxon>
        <taxon>Bacillariophycidae</taxon>
        <taxon>Bacillariales</taxon>
        <taxon>Bacillariaceae</taxon>
        <taxon>Cylindrotheca</taxon>
    </lineage>
</organism>
<dbReference type="Pfam" id="PF13563">
    <property type="entry name" value="2_5_RNA_ligase2"/>
    <property type="match status" value="1"/>
</dbReference>
<evidence type="ECO:0000256" key="1">
    <source>
        <dbReference type="SAM" id="MobiDB-lite"/>
    </source>
</evidence>
<dbReference type="Proteomes" id="UP001295423">
    <property type="component" value="Unassembled WGS sequence"/>
</dbReference>
<name>A0AAD2FD85_9STRA</name>
<proteinExistence type="predicted"/>
<keyword evidence="2" id="KW-0732">Signal</keyword>
<keyword evidence="4" id="KW-1185">Reference proteome</keyword>
<feature type="chain" id="PRO_5042156288" description="2'-5' RNA ligase" evidence="2">
    <location>
        <begin position="43"/>
        <end position="433"/>
    </location>
</feature>
<evidence type="ECO:0000313" key="4">
    <source>
        <dbReference type="Proteomes" id="UP001295423"/>
    </source>
</evidence>
<dbReference type="SUPFAM" id="SSF55144">
    <property type="entry name" value="LigT-like"/>
    <property type="match status" value="1"/>
</dbReference>
<evidence type="ECO:0008006" key="5">
    <source>
        <dbReference type="Google" id="ProtNLM"/>
    </source>
</evidence>
<comment type="caution">
    <text evidence="3">The sequence shown here is derived from an EMBL/GenBank/DDBJ whole genome shotgun (WGS) entry which is preliminary data.</text>
</comment>
<feature type="signal peptide" evidence="2">
    <location>
        <begin position="1"/>
        <end position="42"/>
    </location>
</feature>
<evidence type="ECO:0000256" key="2">
    <source>
        <dbReference type="SAM" id="SignalP"/>
    </source>
</evidence>
<dbReference type="EMBL" id="CAKOGP040000069">
    <property type="protein sequence ID" value="CAJ1929143.1"/>
    <property type="molecule type" value="Genomic_DNA"/>
</dbReference>
<feature type="compositionally biased region" description="Basic residues" evidence="1">
    <location>
        <begin position="370"/>
        <end position="392"/>
    </location>
</feature>
<protein>
    <recommendedName>
        <fullName evidence="5">2'-5' RNA ligase</fullName>
    </recommendedName>
</protein>
<dbReference type="InterPro" id="IPR009097">
    <property type="entry name" value="Cyclic_Pdiesterase"/>
</dbReference>
<feature type="region of interest" description="Disordered" evidence="1">
    <location>
        <begin position="368"/>
        <end position="433"/>
    </location>
</feature>
<dbReference type="PANTHER" id="PTHR37474:SF1">
    <property type="entry name" value="2'-5' RNA LIGASE FAMILY PROTEIN"/>
    <property type="match status" value="1"/>
</dbReference>